<feature type="non-terminal residue" evidence="4">
    <location>
        <position position="158"/>
    </location>
</feature>
<reference evidence="4" key="1">
    <citation type="submission" date="2020-02" db="EMBL/GenBank/DDBJ databases">
        <authorList>
            <person name="Meier V. D."/>
        </authorList>
    </citation>
    <scope>NUCLEOTIDE SEQUENCE</scope>
    <source>
        <strain evidence="4">AVDCRST_MAG66</strain>
    </source>
</reference>
<gene>
    <name evidence="4" type="ORF">AVDCRST_MAG66-1499</name>
</gene>
<dbReference type="GO" id="GO:0009073">
    <property type="term" value="P:aromatic amino acid family biosynthetic process"/>
    <property type="evidence" value="ECO:0007669"/>
    <property type="project" value="UniProtKB-KW"/>
</dbReference>
<protein>
    <submittedName>
        <fullName evidence="4">Shikimate 5-dehydrogenase I alpha</fullName>
        <ecNumber evidence="4">1.1.1.25</ecNumber>
    </submittedName>
</protein>
<dbReference type="InterPro" id="IPR036291">
    <property type="entry name" value="NAD(P)-bd_dom_sf"/>
</dbReference>
<organism evidence="4">
    <name type="scientific">uncultured Pseudonocardia sp</name>
    <dbReference type="NCBI Taxonomy" id="211455"/>
    <lineage>
        <taxon>Bacteria</taxon>
        <taxon>Bacillati</taxon>
        <taxon>Actinomycetota</taxon>
        <taxon>Actinomycetes</taxon>
        <taxon>Pseudonocardiales</taxon>
        <taxon>Pseudonocardiaceae</taxon>
        <taxon>Pseudonocardia</taxon>
        <taxon>environmental samples</taxon>
    </lineage>
</organism>
<sequence>MRAAVLGSPVAHSLSPVLHAAAHAALRLEGWTYDRHECPEDGLPAFVAGLGPEWAGLSLTMPLKRVALEVADEVSPLAAAVGAANTLLLGGATRAENTDVAGIVAALGGVTGGRAVVLGAGGTAQAALAALRDLGTTDVTVLVRSPARAGELRAAAAR</sequence>
<proteinExistence type="predicted"/>
<dbReference type="GO" id="GO:0005829">
    <property type="term" value="C:cytosol"/>
    <property type="evidence" value="ECO:0007669"/>
    <property type="project" value="TreeGrafter"/>
</dbReference>
<accession>A0A6J4P6Q5</accession>
<dbReference type="InterPro" id="IPR022893">
    <property type="entry name" value="Shikimate_DH_fam"/>
</dbReference>
<dbReference type="PANTHER" id="PTHR21089:SF1">
    <property type="entry name" value="BIFUNCTIONAL 3-DEHYDROQUINATE DEHYDRATASE_SHIKIMATE DEHYDROGENASE, CHLOROPLASTIC"/>
    <property type="match status" value="1"/>
</dbReference>
<dbReference type="PANTHER" id="PTHR21089">
    <property type="entry name" value="SHIKIMATE DEHYDROGENASE"/>
    <property type="match status" value="1"/>
</dbReference>
<keyword evidence="2" id="KW-0057">Aromatic amino acid biosynthesis</keyword>
<dbReference type="InterPro" id="IPR013708">
    <property type="entry name" value="Shikimate_DH-bd_N"/>
</dbReference>
<evidence type="ECO:0000256" key="2">
    <source>
        <dbReference type="ARBA" id="ARBA00023141"/>
    </source>
</evidence>
<dbReference type="GO" id="GO:0004764">
    <property type="term" value="F:shikimate 3-dehydrogenase (NADP+) activity"/>
    <property type="evidence" value="ECO:0007669"/>
    <property type="project" value="UniProtKB-EC"/>
</dbReference>
<dbReference type="Gene3D" id="3.40.50.720">
    <property type="entry name" value="NAD(P)-binding Rossmann-like Domain"/>
    <property type="match status" value="1"/>
</dbReference>
<dbReference type="SUPFAM" id="SSF51735">
    <property type="entry name" value="NAD(P)-binding Rossmann-fold domains"/>
    <property type="match status" value="1"/>
</dbReference>
<keyword evidence="2" id="KW-0028">Amino-acid biosynthesis</keyword>
<evidence type="ECO:0000259" key="3">
    <source>
        <dbReference type="Pfam" id="PF08501"/>
    </source>
</evidence>
<keyword evidence="4" id="KW-0560">Oxidoreductase</keyword>
<evidence type="ECO:0000256" key="1">
    <source>
        <dbReference type="ARBA" id="ARBA00004871"/>
    </source>
</evidence>
<feature type="domain" description="Shikimate dehydrogenase substrate binding N-terminal" evidence="3">
    <location>
        <begin position="5"/>
        <end position="87"/>
    </location>
</feature>
<dbReference type="GO" id="GO:0009423">
    <property type="term" value="P:chorismate biosynthetic process"/>
    <property type="evidence" value="ECO:0007669"/>
    <property type="project" value="TreeGrafter"/>
</dbReference>
<dbReference type="GO" id="GO:0019632">
    <property type="term" value="P:shikimate metabolic process"/>
    <property type="evidence" value="ECO:0007669"/>
    <property type="project" value="TreeGrafter"/>
</dbReference>
<evidence type="ECO:0000313" key="4">
    <source>
        <dbReference type="EMBL" id="CAA9401705.1"/>
    </source>
</evidence>
<dbReference type="SUPFAM" id="SSF53223">
    <property type="entry name" value="Aminoacid dehydrogenase-like, N-terminal domain"/>
    <property type="match status" value="1"/>
</dbReference>
<dbReference type="GO" id="GO:0050661">
    <property type="term" value="F:NADP binding"/>
    <property type="evidence" value="ECO:0007669"/>
    <property type="project" value="TreeGrafter"/>
</dbReference>
<dbReference type="EC" id="1.1.1.25" evidence="4"/>
<comment type="pathway">
    <text evidence="1">Metabolic intermediate biosynthesis; chorismate biosynthesis; chorismate from D-erythrose 4-phosphate and phosphoenolpyruvate: step 4/7.</text>
</comment>
<name>A0A6J4P6Q5_9PSEU</name>
<dbReference type="Gene3D" id="3.40.50.10860">
    <property type="entry name" value="Leucine Dehydrogenase, chain A, domain 1"/>
    <property type="match status" value="1"/>
</dbReference>
<dbReference type="InterPro" id="IPR046346">
    <property type="entry name" value="Aminoacid_DH-like_N_sf"/>
</dbReference>
<dbReference type="EMBL" id="CADCUS010000222">
    <property type="protein sequence ID" value="CAA9401705.1"/>
    <property type="molecule type" value="Genomic_DNA"/>
</dbReference>
<dbReference type="AlphaFoldDB" id="A0A6J4P6Q5"/>
<dbReference type="Pfam" id="PF08501">
    <property type="entry name" value="Shikimate_dh_N"/>
    <property type="match status" value="1"/>
</dbReference>